<dbReference type="RefSeq" id="WP_227614999.1">
    <property type="nucleotide sequence ID" value="NZ_JAJEPR010000010.1"/>
</dbReference>
<dbReference type="Pfam" id="PF00583">
    <property type="entry name" value="Acetyltransf_1"/>
    <property type="match status" value="1"/>
</dbReference>
<reference evidence="2 3" key="1">
    <citation type="submission" date="2021-10" db="EMBL/GenBank/DDBJ databases">
        <title>Anaerobic single-cell dispensing facilitates the cultivation of human gut bacteria.</title>
        <authorList>
            <person name="Afrizal A."/>
        </authorList>
    </citation>
    <scope>NUCLEOTIDE SEQUENCE [LARGE SCALE GENOMIC DNA]</scope>
    <source>
        <strain evidence="2 3">CLA-AA-H277</strain>
    </source>
</reference>
<dbReference type="EMBL" id="JAJEPR010000010">
    <property type="protein sequence ID" value="MCC2189716.1"/>
    <property type="molecule type" value="Genomic_DNA"/>
</dbReference>
<proteinExistence type="predicted"/>
<feature type="domain" description="N-acetyltransferase" evidence="1">
    <location>
        <begin position="5"/>
        <end position="173"/>
    </location>
</feature>
<dbReference type="EC" id="2.3.1.-" evidence="2"/>
<keyword evidence="3" id="KW-1185">Reference proteome</keyword>
<dbReference type="Gene3D" id="3.40.630.30">
    <property type="match status" value="1"/>
</dbReference>
<sequence length="373" mass="42409">MKNSFSIRRCALPDLDAIMELQQHISDTMTNPDLFVATDRADNRDYLISPNAIFGVYDETRLIAYGSLIFPNDAPENLGWDLGWNREKLFSTATLDTIVVDPDYRGHGLQRMLIQTCVSYAREILPSCNVMTTVSPYNEYSLRNVQAEGFTVRKRLMKYGGHERFILGSIPDAEREYPEFMPSDKAVILPVENILQNPELPTGCESVALTMVLNYYGQKLSKTEIADKYLKKDPENFVTLFKGDPHDISGDGIYAPGLTETANRFLRENGCSQKAEDLTGTALSELYPYLERKIPIIVYDSVYLKTPVDVAEYIVNGKTWHFYHNEHCIVLCGYDPEKHRVLVSDALSGLVWRDEKRFEEIYDALGRMAVVIA</sequence>
<evidence type="ECO:0000259" key="1">
    <source>
        <dbReference type="PROSITE" id="PS51186"/>
    </source>
</evidence>
<dbReference type="CDD" id="cd04301">
    <property type="entry name" value="NAT_SF"/>
    <property type="match status" value="1"/>
</dbReference>
<dbReference type="PANTHER" id="PTHR37806:SF1">
    <property type="entry name" value="PEPTIDASE C39-LIKE DOMAIN-CONTAINING PROTEIN"/>
    <property type="match status" value="1"/>
</dbReference>
<dbReference type="InterPro" id="IPR000182">
    <property type="entry name" value="GNAT_dom"/>
</dbReference>
<organism evidence="2 3">
    <name type="scientific">Fusicatenibacter faecihominis</name>
    <dbReference type="NCBI Taxonomy" id="2881276"/>
    <lineage>
        <taxon>Bacteria</taxon>
        <taxon>Bacillati</taxon>
        <taxon>Bacillota</taxon>
        <taxon>Clostridia</taxon>
        <taxon>Lachnospirales</taxon>
        <taxon>Lachnospiraceae</taxon>
        <taxon>Fusicatenibacter</taxon>
    </lineage>
</organism>
<dbReference type="Proteomes" id="UP001197875">
    <property type="component" value="Unassembled WGS sequence"/>
</dbReference>
<dbReference type="AlphaFoldDB" id="A0AAE3J6B3"/>
<dbReference type="PANTHER" id="PTHR37806">
    <property type="entry name" value="LMO0724 PROTEIN"/>
    <property type="match status" value="1"/>
</dbReference>
<evidence type="ECO:0000313" key="2">
    <source>
        <dbReference type="EMBL" id="MCC2189716.1"/>
    </source>
</evidence>
<dbReference type="Pfam" id="PF13529">
    <property type="entry name" value="Peptidase_C39_2"/>
    <property type="match status" value="1"/>
</dbReference>
<dbReference type="Gene3D" id="3.90.70.10">
    <property type="entry name" value="Cysteine proteinases"/>
    <property type="match status" value="1"/>
</dbReference>
<dbReference type="SUPFAM" id="SSF55729">
    <property type="entry name" value="Acyl-CoA N-acyltransferases (Nat)"/>
    <property type="match status" value="1"/>
</dbReference>
<protein>
    <submittedName>
        <fullName evidence="2">GNAT family N-acetyltransferase</fullName>
        <ecNumber evidence="2">2.3.1.-</ecNumber>
    </submittedName>
</protein>
<accession>A0AAE3J6B3</accession>
<comment type="caution">
    <text evidence="2">The sequence shown here is derived from an EMBL/GenBank/DDBJ whole genome shotgun (WGS) entry which is preliminary data.</text>
</comment>
<dbReference type="InterPro" id="IPR039564">
    <property type="entry name" value="Peptidase_C39-like"/>
</dbReference>
<dbReference type="GO" id="GO:0016747">
    <property type="term" value="F:acyltransferase activity, transferring groups other than amino-acyl groups"/>
    <property type="evidence" value="ECO:0007669"/>
    <property type="project" value="InterPro"/>
</dbReference>
<dbReference type="PROSITE" id="PS51186">
    <property type="entry name" value="GNAT"/>
    <property type="match status" value="1"/>
</dbReference>
<evidence type="ECO:0000313" key="3">
    <source>
        <dbReference type="Proteomes" id="UP001197875"/>
    </source>
</evidence>
<keyword evidence="2" id="KW-0808">Transferase</keyword>
<name>A0AAE3J6B3_9FIRM</name>
<dbReference type="InterPro" id="IPR016181">
    <property type="entry name" value="Acyl_CoA_acyltransferase"/>
</dbReference>
<keyword evidence="2" id="KW-0012">Acyltransferase</keyword>
<gene>
    <name evidence="2" type="ORF">LKD71_07850</name>
</gene>